<proteinExistence type="predicted"/>
<dbReference type="EMBL" id="BLXT01005442">
    <property type="protein sequence ID" value="GFO22709.1"/>
    <property type="molecule type" value="Genomic_DNA"/>
</dbReference>
<protein>
    <submittedName>
        <fullName evidence="1">Uncharacterized protein</fullName>
    </submittedName>
</protein>
<keyword evidence="2" id="KW-1185">Reference proteome</keyword>
<accession>A0AAV4BWB5</accession>
<evidence type="ECO:0000313" key="1">
    <source>
        <dbReference type="EMBL" id="GFO22709.1"/>
    </source>
</evidence>
<organism evidence="1 2">
    <name type="scientific">Plakobranchus ocellatus</name>
    <dbReference type="NCBI Taxonomy" id="259542"/>
    <lineage>
        <taxon>Eukaryota</taxon>
        <taxon>Metazoa</taxon>
        <taxon>Spiralia</taxon>
        <taxon>Lophotrochozoa</taxon>
        <taxon>Mollusca</taxon>
        <taxon>Gastropoda</taxon>
        <taxon>Heterobranchia</taxon>
        <taxon>Euthyneura</taxon>
        <taxon>Panpulmonata</taxon>
        <taxon>Sacoglossa</taxon>
        <taxon>Placobranchoidea</taxon>
        <taxon>Plakobranchidae</taxon>
        <taxon>Plakobranchus</taxon>
    </lineage>
</organism>
<dbReference type="Proteomes" id="UP000735302">
    <property type="component" value="Unassembled WGS sequence"/>
</dbReference>
<comment type="caution">
    <text evidence="1">The sequence shown here is derived from an EMBL/GenBank/DDBJ whole genome shotgun (WGS) entry which is preliminary data.</text>
</comment>
<evidence type="ECO:0000313" key="2">
    <source>
        <dbReference type="Proteomes" id="UP000735302"/>
    </source>
</evidence>
<gene>
    <name evidence="1" type="ORF">PoB_004921400</name>
</gene>
<dbReference type="AlphaFoldDB" id="A0AAV4BWB5"/>
<sequence length="129" mass="14386">MNISNSVGLTPSSFRRVLTEHGRTSTPGLLEFQMEAKPKNLNQVTAVKNELPVTDKAPEVKASITKTQQADSAKMPQDLHSFYARPFRVHGNEAWEYAMRDLGSIDTLMNRYGYVEPGLRHDSPAARLG</sequence>
<name>A0AAV4BWB5_9GAST</name>
<reference evidence="1 2" key="1">
    <citation type="journal article" date="2021" name="Elife">
        <title>Chloroplast acquisition without the gene transfer in kleptoplastic sea slugs, Plakobranchus ocellatus.</title>
        <authorList>
            <person name="Maeda T."/>
            <person name="Takahashi S."/>
            <person name="Yoshida T."/>
            <person name="Shimamura S."/>
            <person name="Takaki Y."/>
            <person name="Nagai Y."/>
            <person name="Toyoda A."/>
            <person name="Suzuki Y."/>
            <person name="Arimoto A."/>
            <person name="Ishii H."/>
            <person name="Satoh N."/>
            <person name="Nishiyama T."/>
            <person name="Hasebe M."/>
            <person name="Maruyama T."/>
            <person name="Minagawa J."/>
            <person name="Obokata J."/>
            <person name="Shigenobu S."/>
        </authorList>
    </citation>
    <scope>NUCLEOTIDE SEQUENCE [LARGE SCALE GENOMIC DNA]</scope>
</reference>